<dbReference type="InterPro" id="IPR041492">
    <property type="entry name" value="HAD_2"/>
</dbReference>
<dbReference type="InterPro" id="IPR036412">
    <property type="entry name" value="HAD-like_sf"/>
</dbReference>
<comment type="cofactor">
    <cofactor evidence="1">
        <name>Mg(2+)</name>
        <dbReference type="ChEBI" id="CHEBI:18420"/>
    </cofactor>
</comment>
<dbReference type="GO" id="GO:0044281">
    <property type="term" value="P:small molecule metabolic process"/>
    <property type="evidence" value="ECO:0007669"/>
    <property type="project" value="UniProtKB-ARBA"/>
</dbReference>
<dbReference type="GO" id="GO:0016787">
    <property type="term" value="F:hydrolase activity"/>
    <property type="evidence" value="ECO:0007669"/>
    <property type="project" value="UniProtKB-KW"/>
</dbReference>
<evidence type="ECO:0000256" key="2">
    <source>
        <dbReference type="ARBA" id="ARBA00022801"/>
    </source>
</evidence>
<evidence type="ECO:0000313" key="4">
    <source>
        <dbReference type="EMBL" id="MBB5226606.1"/>
    </source>
</evidence>
<protein>
    <submittedName>
        <fullName evidence="4">Putative hydrolase of the HAD superfamily</fullName>
    </submittedName>
</protein>
<dbReference type="Proteomes" id="UP000518887">
    <property type="component" value="Unassembled WGS sequence"/>
</dbReference>
<keyword evidence="5" id="KW-1185">Reference proteome</keyword>
<dbReference type="InterPro" id="IPR051400">
    <property type="entry name" value="HAD-like_hydrolase"/>
</dbReference>
<accession>A0A7W8LMJ2</accession>
<organism evidence="4 5">
    <name type="scientific">Treponema ruminis</name>
    <dbReference type="NCBI Taxonomy" id="744515"/>
    <lineage>
        <taxon>Bacteria</taxon>
        <taxon>Pseudomonadati</taxon>
        <taxon>Spirochaetota</taxon>
        <taxon>Spirochaetia</taxon>
        <taxon>Spirochaetales</taxon>
        <taxon>Treponemataceae</taxon>
        <taxon>Treponema</taxon>
    </lineage>
</organism>
<name>A0A7W8LMJ2_9SPIR</name>
<dbReference type="EMBL" id="JACHFQ010000006">
    <property type="protein sequence ID" value="MBB5226606.1"/>
    <property type="molecule type" value="Genomic_DNA"/>
</dbReference>
<proteinExistence type="predicted"/>
<dbReference type="Gene3D" id="3.40.50.1000">
    <property type="entry name" value="HAD superfamily/HAD-like"/>
    <property type="match status" value="1"/>
</dbReference>
<evidence type="ECO:0000313" key="5">
    <source>
        <dbReference type="Proteomes" id="UP000518887"/>
    </source>
</evidence>
<dbReference type="InterPro" id="IPR006439">
    <property type="entry name" value="HAD-SF_hydro_IA"/>
</dbReference>
<dbReference type="RefSeq" id="WP_184660039.1">
    <property type="nucleotide sequence ID" value="NZ_CP031518.1"/>
</dbReference>
<gene>
    <name evidence="4" type="ORF">HNP76_001987</name>
</gene>
<keyword evidence="2 4" id="KW-0378">Hydrolase</keyword>
<dbReference type="PRINTS" id="PR00413">
    <property type="entry name" value="HADHALOGNASE"/>
</dbReference>
<comment type="caution">
    <text evidence="4">The sequence shown here is derived from an EMBL/GenBank/DDBJ whole genome shotgun (WGS) entry which is preliminary data.</text>
</comment>
<reference evidence="4 5" key="1">
    <citation type="submission" date="2020-08" db="EMBL/GenBank/DDBJ databases">
        <title>Genomic Encyclopedia of Type Strains, Phase IV (KMG-IV): sequencing the most valuable type-strain genomes for metagenomic binning, comparative biology and taxonomic classification.</title>
        <authorList>
            <person name="Goeker M."/>
        </authorList>
    </citation>
    <scope>NUCLEOTIDE SEQUENCE [LARGE SCALE GENOMIC DNA]</scope>
    <source>
        <strain evidence="4 5">DSM 103462</strain>
    </source>
</reference>
<keyword evidence="3" id="KW-0460">Magnesium</keyword>
<dbReference type="InterPro" id="IPR023214">
    <property type="entry name" value="HAD_sf"/>
</dbReference>
<dbReference type="SFLD" id="SFLDS00003">
    <property type="entry name" value="Haloacid_Dehalogenase"/>
    <property type="match status" value="1"/>
</dbReference>
<evidence type="ECO:0000256" key="3">
    <source>
        <dbReference type="ARBA" id="ARBA00022842"/>
    </source>
</evidence>
<dbReference type="PANTHER" id="PTHR46470:SF4">
    <property type="entry name" value="5-AMINO-6-(5-PHOSPHO-D-RIBITYLAMINO)URACIL PHOSPHATASE YIGB"/>
    <property type="match status" value="1"/>
</dbReference>
<evidence type="ECO:0000256" key="1">
    <source>
        <dbReference type="ARBA" id="ARBA00001946"/>
    </source>
</evidence>
<dbReference type="NCBIfam" id="TIGR01549">
    <property type="entry name" value="HAD-SF-IA-v1"/>
    <property type="match status" value="1"/>
</dbReference>
<sequence length="236" mass="27391">MNVFFDLDRTLMNFEGGEDMGIKAVYDTYRNQMKMDYQEFRSTWKVVAQKIFDEYSAGLHTFDEQRHIRVKKMFELNGTELDDKGVEERFQLYWSNYENGVSLFPDARPILENLKSRKIPMGLISNGDTSNQRWKLDKENLNQYFDPVIISGEVGVSKPDLRIFEIALEKAGAKKETSWYIGDSPVHDIEPALKFGLNVIFLNRKLEAGTVICHQQKPAYVEVASLTQAWDWLESL</sequence>
<dbReference type="PANTHER" id="PTHR46470">
    <property type="entry name" value="N-ACYLNEURAMINATE-9-PHOSPHATASE"/>
    <property type="match status" value="1"/>
</dbReference>
<dbReference type="Pfam" id="PF13419">
    <property type="entry name" value="HAD_2"/>
    <property type="match status" value="1"/>
</dbReference>
<dbReference type="Gene3D" id="1.20.120.710">
    <property type="entry name" value="Haloacid dehalogenase hydrolase-like domain"/>
    <property type="match status" value="1"/>
</dbReference>
<dbReference type="AlphaFoldDB" id="A0A7W8LMJ2"/>
<dbReference type="SFLD" id="SFLDG01129">
    <property type="entry name" value="C1.5:_HAD__Beta-PGM__Phosphata"/>
    <property type="match status" value="1"/>
</dbReference>
<dbReference type="SUPFAM" id="SSF56784">
    <property type="entry name" value="HAD-like"/>
    <property type="match status" value="1"/>
</dbReference>
<dbReference type="NCBIfam" id="TIGR01509">
    <property type="entry name" value="HAD-SF-IA-v3"/>
    <property type="match status" value="1"/>
</dbReference>